<evidence type="ECO:0000313" key="1">
    <source>
        <dbReference type="EMBL" id="MCZ0833415.1"/>
    </source>
</evidence>
<evidence type="ECO:0008006" key="3">
    <source>
        <dbReference type="Google" id="ProtNLM"/>
    </source>
</evidence>
<comment type="caution">
    <text evidence="1">The sequence shown here is derived from an EMBL/GenBank/DDBJ whole genome shotgun (WGS) entry which is preliminary data.</text>
</comment>
<accession>A0ABT4I2X7</accession>
<organism evidence="1 2">
    <name type="scientific">Brevibacillus halotolerans</name>
    <dbReference type="NCBI Taxonomy" id="1507437"/>
    <lineage>
        <taxon>Bacteria</taxon>
        <taxon>Bacillati</taxon>
        <taxon>Bacillota</taxon>
        <taxon>Bacilli</taxon>
        <taxon>Bacillales</taxon>
        <taxon>Paenibacillaceae</taxon>
        <taxon>Brevibacillus</taxon>
    </lineage>
</organism>
<reference evidence="1" key="1">
    <citation type="submission" date="2022-09" db="EMBL/GenBank/DDBJ databases">
        <title>Genome analysis and characterization of larvicidal activity of Brevibacillus strains.</title>
        <authorList>
            <person name="Patrusheva E.V."/>
            <person name="Izotova A.O."/>
            <person name="Toshchakov S.V."/>
            <person name="Sineoky S.P."/>
        </authorList>
    </citation>
    <scope>NUCLEOTIDE SEQUENCE</scope>
    <source>
        <strain evidence="1">VKPM_B-13244</strain>
    </source>
</reference>
<sequence>MPKIAKSKQLRFRIEEDIEEAIQQIAILRKESVPDVCRRLLKEGVEREFADRSEDYMLRLVRQTVRDVQKPMEERIAKIVSKVAMAAATTMYMNFQLIDEAGYDPHELYEMAYKKSISFVRAKIMNDRTQFEAVDMDE</sequence>
<keyword evidence="2" id="KW-1185">Reference proteome</keyword>
<dbReference type="Proteomes" id="UP001067708">
    <property type="component" value="Unassembled WGS sequence"/>
</dbReference>
<evidence type="ECO:0000313" key="2">
    <source>
        <dbReference type="Proteomes" id="UP001067708"/>
    </source>
</evidence>
<proteinExistence type="predicted"/>
<protein>
    <recommendedName>
        <fullName evidence="3">Ribbon-helix-helix protein, CopG family</fullName>
    </recommendedName>
</protein>
<dbReference type="RefSeq" id="WP_258418361.1">
    <property type="nucleotide sequence ID" value="NZ_JAPTNG010000023.1"/>
</dbReference>
<gene>
    <name evidence="1" type="ORF">O0535_22160</name>
</gene>
<dbReference type="EMBL" id="JAPTNG010000023">
    <property type="protein sequence ID" value="MCZ0833415.1"/>
    <property type="molecule type" value="Genomic_DNA"/>
</dbReference>
<name>A0ABT4I2X7_9BACL</name>